<proteinExistence type="predicted"/>
<evidence type="ECO:0000313" key="1">
    <source>
        <dbReference type="Ensembl" id="ENSGACP00000009180.1"/>
    </source>
</evidence>
<reference evidence="1" key="2">
    <citation type="submission" date="2024-04" db="UniProtKB">
        <authorList>
            <consortium name="Ensembl"/>
        </authorList>
    </citation>
    <scope>IDENTIFICATION</scope>
</reference>
<protein>
    <submittedName>
        <fullName evidence="1">Uncharacterized protein</fullName>
    </submittedName>
</protein>
<dbReference type="Ensembl" id="ENSGACT00000009200.1">
    <property type="protein sequence ID" value="ENSGACP00000009180.1"/>
    <property type="gene ID" value="ENSGACG00000006928.1"/>
</dbReference>
<organism evidence="1">
    <name type="scientific">Gasterosteus aculeatus</name>
    <name type="common">Three-spined stickleback</name>
    <dbReference type="NCBI Taxonomy" id="69293"/>
    <lineage>
        <taxon>Eukaryota</taxon>
        <taxon>Metazoa</taxon>
        <taxon>Chordata</taxon>
        <taxon>Craniata</taxon>
        <taxon>Vertebrata</taxon>
        <taxon>Euteleostomi</taxon>
        <taxon>Actinopterygii</taxon>
        <taxon>Neopterygii</taxon>
        <taxon>Teleostei</taxon>
        <taxon>Neoteleostei</taxon>
        <taxon>Acanthomorphata</taxon>
        <taxon>Eupercaria</taxon>
        <taxon>Perciformes</taxon>
        <taxon>Cottioidei</taxon>
        <taxon>Gasterosteales</taxon>
        <taxon>Gasterosteidae</taxon>
        <taxon>Gasterosteus</taxon>
    </lineage>
</organism>
<accession>G3NV11</accession>
<reference evidence="1" key="1">
    <citation type="submission" date="2006-01" db="EMBL/GenBank/DDBJ databases">
        <authorList>
            <person name="Lindblad-Toh K."/>
            <person name="Mauceli E."/>
            <person name="Grabherr M."/>
            <person name="Chang J.L."/>
            <person name="Lander E.S."/>
        </authorList>
    </citation>
    <scope>NUCLEOTIDE SEQUENCE [LARGE SCALE GENOMIC DNA]</scope>
</reference>
<dbReference type="AlphaFoldDB" id="G3NV11"/>
<dbReference type="InParanoid" id="G3NV11"/>
<dbReference type="Bgee" id="ENSGACG00000006928">
    <property type="expression patterns" value="Expressed in diencephalon and 2 other cell types or tissues"/>
</dbReference>
<sequence>NTPPAPELYVSSYTRVNISDCWPLGSKTELRYFWRLCTPHHNNGRGESPIYPGVPIPLGLFCFLQWQNCTRNKQRKLPWLSKRREEEVAKEAEYEEADNPVDGVYVDDDHVHVKTPASRVLFKVQIAQLVASSVGELASNNGTRLPLEACFGRQTGHFIWWY</sequence>
<name>G3NV11_GASAC</name>